<feature type="domain" description="HTH marR-type" evidence="4">
    <location>
        <begin position="1"/>
        <end position="136"/>
    </location>
</feature>
<dbReference type="InterPro" id="IPR000835">
    <property type="entry name" value="HTH_MarR-typ"/>
</dbReference>
<dbReference type="STRING" id="1527.SAMN04489757_10790"/>
<dbReference type="AlphaFoldDB" id="A0A1I5DZU3"/>
<evidence type="ECO:0000313" key="5">
    <source>
        <dbReference type="EMBL" id="SFO04663.1"/>
    </source>
</evidence>
<dbReference type="PANTHER" id="PTHR42756:SF1">
    <property type="entry name" value="TRANSCRIPTIONAL REPRESSOR OF EMRAB OPERON"/>
    <property type="match status" value="1"/>
</dbReference>
<evidence type="ECO:0000256" key="1">
    <source>
        <dbReference type="ARBA" id="ARBA00023015"/>
    </source>
</evidence>
<name>A0A1I5DZU3_9FIRM</name>
<dbReference type="GO" id="GO:0003700">
    <property type="term" value="F:DNA-binding transcription factor activity"/>
    <property type="evidence" value="ECO:0007669"/>
    <property type="project" value="InterPro"/>
</dbReference>
<dbReference type="InterPro" id="IPR036390">
    <property type="entry name" value="WH_DNA-bd_sf"/>
</dbReference>
<gene>
    <name evidence="5" type="ORF">SAMN04489757_10790</name>
</gene>
<keyword evidence="3" id="KW-0804">Transcription</keyword>
<dbReference type="PRINTS" id="PR00598">
    <property type="entry name" value="HTHMARR"/>
</dbReference>
<dbReference type="GO" id="GO:0003677">
    <property type="term" value="F:DNA binding"/>
    <property type="evidence" value="ECO:0007669"/>
    <property type="project" value="UniProtKB-KW"/>
</dbReference>
<dbReference type="InterPro" id="IPR036388">
    <property type="entry name" value="WH-like_DNA-bd_sf"/>
</dbReference>
<dbReference type="SMART" id="SM00347">
    <property type="entry name" value="HTH_MARR"/>
    <property type="match status" value="1"/>
</dbReference>
<keyword evidence="1" id="KW-0805">Transcription regulation</keyword>
<dbReference type="PANTHER" id="PTHR42756">
    <property type="entry name" value="TRANSCRIPTIONAL REGULATOR, MARR"/>
    <property type="match status" value="1"/>
</dbReference>
<keyword evidence="6" id="KW-1185">Reference proteome</keyword>
<dbReference type="Pfam" id="PF12802">
    <property type="entry name" value="MarR_2"/>
    <property type="match status" value="1"/>
</dbReference>
<evidence type="ECO:0000256" key="2">
    <source>
        <dbReference type="ARBA" id="ARBA00023125"/>
    </source>
</evidence>
<dbReference type="EMBL" id="FOWD01000007">
    <property type="protein sequence ID" value="SFO04663.1"/>
    <property type="molecule type" value="Genomic_DNA"/>
</dbReference>
<dbReference type="SUPFAM" id="SSF46785">
    <property type="entry name" value="Winged helix' DNA-binding domain"/>
    <property type="match status" value="1"/>
</dbReference>
<dbReference type="PROSITE" id="PS50995">
    <property type="entry name" value="HTH_MARR_2"/>
    <property type="match status" value="1"/>
</dbReference>
<evidence type="ECO:0000256" key="3">
    <source>
        <dbReference type="ARBA" id="ARBA00023163"/>
    </source>
</evidence>
<protein>
    <submittedName>
        <fullName evidence="5">DNA-binding transcriptional regulator, MarR family</fullName>
    </submittedName>
</protein>
<evidence type="ECO:0000259" key="4">
    <source>
        <dbReference type="PROSITE" id="PS50995"/>
    </source>
</evidence>
<organism evidence="5 6">
    <name type="scientific">Anaerocolumna aminovalerica</name>
    <dbReference type="NCBI Taxonomy" id="1527"/>
    <lineage>
        <taxon>Bacteria</taxon>
        <taxon>Bacillati</taxon>
        <taxon>Bacillota</taxon>
        <taxon>Clostridia</taxon>
        <taxon>Lachnospirales</taxon>
        <taxon>Lachnospiraceae</taxon>
        <taxon>Anaerocolumna</taxon>
    </lineage>
</organism>
<evidence type="ECO:0000313" key="6">
    <source>
        <dbReference type="Proteomes" id="UP000198806"/>
    </source>
</evidence>
<dbReference type="Gene3D" id="1.10.10.10">
    <property type="entry name" value="Winged helix-like DNA-binding domain superfamily/Winged helix DNA-binding domain"/>
    <property type="match status" value="1"/>
</dbReference>
<proteinExistence type="predicted"/>
<accession>A0A1I5DZU3</accession>
<sequence length="140" mass="16272">MKENINTLIHFSYITKTYQQFIQEFMKNSSFSPNEMNLMLFLANNKADTAIDFVKETGASKSLLTRSADSLVDQGYIRKEPDQGDKRFTHLKLTEKGEEIASTLRTLRSDFMKKLTDNISQEEFLAFQETLEKMKQNILK</sequence>
<keyword evidence="2 5" id="KW-0238">DNA-binding</keyword>
<reference evidence="5 6" key="1">
    <citation type="submission" date="2016-10" db="EMBL/GenBank/DDBJ databases">
        <authorList>
            <person name="de Groot N.N."/>
        </authorList>
    </citation>
    <scope>NUCLEOTIDE SEQUENCE [LARGE SCALE GENOMIC DNA]</scope>
    <source>
        <strain evidence="5 6">DSM 1283</strain>
    </source>
</reference>
<dbReference type="RefSeq" id="WP_170847905.1">
    <property type="nucleotide sequence ID" value="NZ_BAABFM010000010.1"/>
</dbReference>
<dbReference type="Proteomes" id="UP000198806">
    <property type="component" value="Unassembled WGS sequence"/>
</dbReference>